<sequence length="94" mass="10457">METGIKSTTAFGKPSALRYVRNSFSTEVPREMRLPFVPSAPNEIKPFPASSKCSGISASRTRDNGMSGVWGCSRDGNILLYYILWFIRVSRCGF</sequence>
<comment type="caution">
    <text evidence="1">The sequence shown here is derived from an EMBL/GenBank/DDBJ whole genome shotgun (WGS) entry which is preliminary data.</text>
</comment>
<dbReference type="AlphaFoldDB" id="A0A4Y2NY93"/>
<organism evidence="1 2">
    <name type="scientific">Araneus ventricosus</name>
    <name type="common">Orbweaver spider</name>
    <name type="synonym">Epeira ventricosa</name>
    <dbReference type="NCBI Taxonomy" id="182803"/>
    <lineage>
        <taxon>Eukaryota</taxon>
        <taxon>Metazoa</taxon>
        <taxon>Ecdysozoa</taxon>
        <taxon>Arthropoda</taxon>
        <taxon>Chelicerata</taxon>
        <taxon>Arachnida</taxon>
        <taxon>Araneae</taxon>
        <taxon>Araneomorphae</taxon>
        <taxon>Entelegynae</taxon>
        <taxon>Araneoidea</taxon>
        <taxon>Araneidae</taxon>
        <taxon>Araneus</taxon>
    </lineage>
</organism>
<accession>A0A4Y2NY93</accession>
<dbReference type="EMBL" id="BGPR01211410">
    <property type="protein sequence ID" value="GBN42716.1"/>
    <property type="molecule type" value="Genomic_DNA"/>
</dbReference>
<name>A0A4Y2NY93_ARAVE</name>
<gene>
    <name evidence="1" type="ORF">AVEN_268831_1</name>
</gene>
<reference evidence="1 2" key="1">
    <citation type="journal article" date="2019" name="Sci. Rep.">
        <title>Orb-weaving spider Araneus ventricosus genome elucidates the spidroin gene catalogue.</title>
        <authorList>
            <person name="Kono N."/>
            <person name="Nakamura H."/>
            <person name="Ohtoshi R."/>
            <person name="Moran D.A.P."/>
            <person name="Shinohara A."/>
            <person name="Yoshida Y."/>
            <person name="Fujiwara M."/>
            <person name="Mori M."/>
            <person name="Tomita M."/>
            <person name="Arakawa K."/>
        </authorList>
    </citation>
    <scope>NUCLEOTIDE SEQUENCE [LARGE SCALE GENOMIC DNA]</scope>
</reference>
<proteinExistence type="predicted"/>
<protein>
    <submittedName>
        <fullName evidence="1">Uncharacterized protein</fullName>
    </submittedName>
</protein>
<evidence type="ECO:0000313" key="2">
    <source>
        <dbReference type="Proteomes" id="UP000499080"/>
    </source>
</evidence>
<dbReference type="Proteomes" id="UP000499080">
    <property type="component" value="Unassembled WGS sequence"/>
</dbReference>
<evidence type="ECO:0000313" key="1">
    <source>
        <dbReference type="EMBL" id="GBN42716.1"/>
    </source>
</evidence>
<keyword evidence="2" id="KW-1185">Reference proteome</keyword>